<accession>A0ABQ5SRP2</accession>
<feature type="chain" id="PRO_5045085818" description="DUF4333 domain-containing protein" evidence="1">
    <location>
        <begin position="29"/>
        <end position="188"/>
    </location>
</feature>
<keyword evidence="4" id="KW-1185">Reference proteome</keyword>
<evidence type="ECO:0000256" key="1">
    <source>
        <dbReference type="SAM" id="SignalP"/>
    </source>
</evidence>
<reference evidence="3" key="2">
    <citation type="submission" date="2023-01" db="EMBL/GenBank/DDBJ databases">
        <authorList>
            <person name="Sun Q."/>
            <person name="Evtushenko L."/>
        </authorList>
    </citation>
    <scope>NUCLEOTIDE SEQUENCE</scope>
    <source>
        <strain evidence="3">VKM Ac-1246</strain>
    </source>
</reference>
<organism evidence="3 4">
    <name type="scientific">Nocardioides luteus</name>
    <dbReference type="NCBI Taxonomy" id="1844"/>
    <lineage>
        <taxon>Bacteria</taxon>
        <taxon>Bacillati</taxon>
        <taxon>Actinomycetota</taxon>
        <taxon>Actinomycetes</taxon>
        <taxon>Propionibacteriales</taxon>
        <taxon>Nocardioidaceae</taxon>
        <taxon>Nocardioides</taxon>
    </lineage>
</organism>
<gene>
    <name evidence="3" type="ORF">GCM10017579_02300</name>
</gene>
<protein>
    <recommendedName>
        <fullName evidence="2">DUF4333 domain-containing protein</fullName>
    </recommendedName>
</protein>
<dbReference type="RefSeq" id="WP_194501157.1">
    <property type="nucleotide sequence ID" value="NZ_BMRK01000002.1"/>
</dbReference>
<name>A0ABQ5SRP2_9ACTN</name>
<proteinExistence type="predicted"/>
<evidence type="ECO:0000313" key="3">
    <source>
        <dbReference type="EMBL" id="GLJ66194.1"/>
    </source>
</evidence>
<evidence type="ECO:0000313" key="4">
    <source>
        <dbReference type="Proteomes" id="UP001142292"/>
    </source>
</evidence>
<feature type="domain" description="DUF4333" evidence="2">
    <location>
        <begin position="111"/>
        <end position="175"/>
    </location>
</feature>
<dbReference type="Pfam" id="PF14230">
    <property type="entry name" value="DUF4333"/>
    <property type="match status" value="2"/>
</dbReference>
<comment type="caution">
    <text evidence="3">The sequence shown here is derived from an EMBL/GenBank/DDBJ whole genome shotgun (WGS) entry which is preliminary data.</text>
</comment>
<dbReference type="Proteomes" id="UP001142292">
    <property type="component" value="Unassembled WGS sequence"/>
</dbReference>
<feature type="signal peptide" evidence="1">
    <location>
        <begin position="1"/>
        <end position="28"/>
    </location>
</feature>
<keyword evidence="1" id="KW-0732">Signal</keyword>
<evidence type="ECO:0000259" key="2">
    <source>
        <dbReference type="Pfam" id="PF14230"/>
    </source>
</evidence>
<reference evidence="3" key="1">
    <citation type="journal article" date="2014" name="Int. J. Syst. Evol. Microbiol.">
        <title>Complete genome of a new Firmicutes species belonging to the dominant human colonic microbiota ('Ruminococcus bicirculans') reveals two chromosomes and a selective capacity to utilize plant glucans.</title>
        <authorList>
            <consortium name="NISC Comparative Sequencing Program"/>
            <person name="Wegmann U."/>
            <person name="Louis P."/>
            <person name="Goesmann A."/>
            <person name="Henrissat B."/>
            <person name="Duncan S.H."/>
            <person name="Flint H.J."/>
        </authorList>
    </citation>
    <scope>NUCLEOTIDE SEQUENCE</scope>
    <source>
        <strain evidence="3">VKM Ac-1246</strain>
    </source>
</reference>
<feature type="domain" description="DUF4333" evidence="2">
    <location>
        <begin position="21"/>
        <end position="92"/>
    </location>
</feature>
<sequence length="188" mass="19815">MKATRAISGAVAAMALLLMPACSVSVNAGGSMDKAKVEQKLSEVFEEKTGSRPDEIECPDDLKGEVDATMKCTMTKDGNDYDASLKVTKVDGSDINFDYNIVPRDDGGDAASSTTLAENILETEVADVLEKQVGQRPDDVDCPGDLPAKVGETMRCTLTAGADRLGLTVTVTEVVGTSVNFDVDVDES</sequence>
<dbReference type="InterPro" id="IPR025637">
    <property type="entry name" value="DUF4333"/>
</dbReference>
<dbReference type="EMBL" id="BSEL01000001">
    <property type="protein sequence ID" value="GLJ66194.1"/>
    <property type="molecule type" value="Genomic_DNA"/>
</dbReference>